<proteinExistence type="inferred from homology"/>
<feature type="domain" description="Beta-mannosidase-like galactose-binding" evidence="9">
    <location>
        <begin position="22"/>
        <end position="184"/>
    </location>
</feature>
<dbReference type="InterPro" id="IPR006103">
    <property type="entry name" value="Glyco_hydro_2_cat"/>
</dbReference>
<dbReference type="InterPro" id="IPR036156">
    <property type="entry name" value="Beta-gal/glucu_dom_sf"/>
</dbReference>
<dbReference type="PANTHER" id="PTHR43730:SF1">
    <property type="entry name" value="BETA-MANNOSIDASE"/>
    <property type="match status" value="1"/>
</dbReference>
<dbReference type="Pfam" id="PF02836">
    <property type="entry name" value="Glyco_hydro_2_C"/>
    <property type="match status" value="1"/>
</dbReference>
<comment type="similarity">
    <text evidence="2">Belongs to the glycosyl hydrolase 2 family.</text>
</comment>
<comment type="caution">
    <text evidence="10">The sequence shown here is derived from an EMBL/GenBank/DDBJ whole genome shotgun (WGS) entry which is preliminary data.</text>
</comment>
<reference evidence="10" key="1">
    <citation type="submission" date="2022-01" db="EMBL/GenBank/DDBJ databases">
        <authorList>
            <person name="Criscuolo A."/>
        </authorList>
    </citation>
    <scope>NUCLEOTIDE SEQUENCE</scope>
    <source>
        <strain evidence="10">CIP111891</strain>
    </source>
</reference>
<dbReference type="InterPro" id="IPR008979">
    <property type="entry name" value="Galactose-bd-like_sf"/>
</dbReference>
<evidence type="ECO:0000256" key="3">
    <source>
        <dbReference type="ARBA" id="ARBA00012754"/>
    </source>
</evidence>
<dbReference type="Gene3D" id="3.20.20.80">
    <property type="entry name" value="Glycosidases"/>
    <property type="match status" value="1"/>
</dbReference>
<dbReference type="InterPro" id="IPR050887">
    <property type="entry name" value="Beta-mannosidase_GH2"/>
</dbReference>
<dbReference type="Pfam" id="PF22666">
    <property type="entry name" value="Glyco_hydro_2_N2"/>
    <property type="match status" value="1"/>
</dbReference>
<evidence type="ECO:0000259" key="7">
    <source>
        <dbReference type="Pfam" id="PF00703"/>
    </source>
</evidence>
<dbReference type="Gene3D" id="2.60.120.260">
    <property type="entry name" value="Galactose-binding domain-like"/>
    <property type="match status" value="1"/>
</dbReference>
<evidence type="ECO:0000256" key="6">
    <source>
        <dbReference type="ARBA" id="ARBA00023295"/>
    </source>
</evidence>
<dbReference type="EMBL" id="CAKMMW010000001">
    <property type="protein sequence ID" value="CAH1192483.1"/>
    <property type="molecule type" value="Genomic_DNA"/>
</dbReference>
<evidence type="ECO:0000256" key="1">
    <source>
        <dbReference type="ARBA" id="ARBA00000829"/>
    </source>
</evidence>
<dbReference type="EC" id="3.2.1.25" evidence="3"/>
<dbReference type="SUPFAM" id="SSF49303">
    <property type="entry name" value="beta-Galactosidase/glucuronidase domain"/>
    <property type="match status" value="2"/>
</dbReference>
<dbReference type="InterPro" id="IPR006102">
    <property type="entry name" value="Ig-like_GH2"/>
</dbReference>
<dbReference type="SUPFAM" id="SSF51445">
    <property type="entry name" value="(Trans)glycosidases"/>
    <property type="match status" value="1"/>
</dbReference>
<dbReference type="GO" id="GO:0004565">
    <property type="term" value="F:beta-galactosidase activity"/>
    <property type="evidence" value="ECO:0007669"/>
    <property type="project" value="UniProtKB-EC"/>
</dbReference>
<feature type="domain" description="Glycoside hydrolase family 2 immunoglobulin-like beta-sandwich" evidence="7">
    <location>
        <begin position="194"/>
        <end position="306"/>
    </location>
</feature>
<comment type="catalytic activity">
    <reaction evidence="1">
        <text>Hydrolysis of terminal, non-reducing beta-D-mannose residues in beta-D-mannosides.</text>
        <dbReference type="EC" id="3.2.1.25"/>
    </reaction>
</comment>
<dbReference type="Proteomes" id="UP000838821">
    <property type="component" value="Unassembled WGS sequence"/>
</dbReference>
<evidence type="ECO:0000256" key="2">
    <source>
        <dbReference type="ARBA" id="ARBA00007401"/>
    </source>
</evidence>
<accession>A0ABM9BQV7</accession>
<evidence type="ECO:0000256" key="5">
    <source>
        <dbReference type="ARBA" id="ARBA00022801"/>
    </source>
</evidence>
<organism evidence="10 11">
    <name type="scientific">Paenibacillus allorhizoplanae</name>
    <dbReference type="NCBI Taxonomy" id="2905648"/>
    <lineage>
        <taxon>Bacteria</taxon>
        <taxon>Bacillati</taxon>
        <taxon>Bacillota</taxon>
        <taxon>Bacilli</taxon>
        <taxon>Bacillales</taxon>
        <taxon>Paenibacillaceae</taxon>
        <taxon>Paenibacillus</taxon>
    </lineage>
</organism>
<dbReference type="Gene3D" id="2.60.40.10">
    <property type="entry name" value="Immunoglobulins"/>
    <property type="match status" value="3"/>
</dbReference>
<dbReference type="Pfam" id="PF00703">
    <property type="entry name" value="Glyco_hydro_2"/>
    <property type="match status" value="1"/>
</dbReference>
<sequence>MSSKLCLNGDNWKVLDFIDEAWRTKQVESDKPSDPRPWITATVPGSIHQDLWDNGTVPDPYFEQNSLMLEWIPQRSWVYRKTFHVDAEDEGRCARLHLRGIDYSAHIYLNGTLLGTHEAMFTPAEYDVASHLRYGADNWLTVVLDPAPPSESQMGRTSKVGHTKTRMNYWWDFTPRMVHLGIWQEVYIAFSGPVTVEDVYVRPQLNADYSRAEVSVSIEVSSRQEISADIDLTIDHNGSEVASKIYSTQTLTKGLTKLEVMLPIEKPELWWPNGEGAQPLYELTVTVKETGSEEISSHRVTKFGIRQLEFSPNETSHPSALSYTLTLNGRKVYVKGYNWVPIDVLYGVERQEKLEHLLTLAKEANVNLIRVNGVGLIETDAFYDLCNRLGIMVWQEFNLTSSAFNSKPKEEESFISRVVKEAESFIPLKRNHPSLVLWCGGNELESLDKLPLNGEEPVLAALQATVKRLDPDRLWLPCSPSGPLPFNGINMSRNRPDDLHDVHGPWHHEGLTAQYTLFNAGANLLHSEFGADGLTNLKALEATLKPENRWPVTLQNPVWYHLGSWWVQEKQWQGIFGELPNLETAIEATQFLQAEGVRYAIERNRARKFRNSGALPWMFNEPYPMAACTSAVDYFGRPKHLYYASAQAYSTVSVTAKFAKQVWADELDFEAELWVTNGDTQDYTEVDLHWSMAGASGHTFASGQRTINVGANKAENFGDIGSQLPEITGKLFFLTLQLKMTSGVIIASNRYLFSTAENLQPMLELPRTTLEIHSECNGQNWSVSVTNSGEYAALLVRIDDERSLDAEGSVYISHSGFHLLPGESRTVTAVWKDAGNDSMLSVQALNADKRTVG</sequence>
<dbReference type="InterPro" id="IPR054593">
    <property type="entry name" value="Beta-mannosidase-like_N2"/>
</dbReference>
<dbReference type="PANTHER" id="PTHR43730">
    <property type="entry name" value="BETA-MANNOSIDASE"/>
    <property type="match status" value="1"/>
</dbReference>
<evidence type="ECO:0000259" key="9">
    <source>
        <dbReference type="Pfam" id="PF22666"/>
    </source>
</evidence>
<feature type="domain" description="Glycoside hydrolase family 2 catalytic" evidence="8">
    <location>
        <begin position="325"/>
        <end position="474"/>
    </location>
</feature>
<evidence type="ECO:0000313" key="11">
    <source>
        <dbReference type="Proteomes" id="UP000838821"/>
    </source>
</evidence>
<keyword evidence="5 10" id="KW-0378">Hydrolase</keyword>
<evidence type="ECO:0000256" key="4">
    <source>
        <dbReference type="ARBA" id="ARBA00022729"/>
    </source>
</evidence>
<dbReference type="InterPro" id="IPR013783">
    <property type="entry name" value="Ig-like_fold"/>
</dbReference>
<protein>
    <recommendedName>
        <fullName evidence="3">beta-mannosidase</fullName>
        <ecNumber evidence="3">3.2.1.25</ecNumber>
    </recommendedName>
</protein>
<keyword evidence="6 10" id="KW-0326">Glycosidase</keyword>
<gene>
    <name evidence="10" type="primary">lacZ_1</name>
    <name evidence="10" type="ORF">PAECIP111891_00322</name>
</gene>
<keyword evidence="11" id="KW-1185">Reference proteome</keyword>
<dbReference type="RefSeq" id="WP_236284160.1">
    <property type="nucleotide sequence ID" value="NZ_CAKMMW010000001.1"/>
</dbReference>
<evidence type="ECO:0000259" key="8">
    <source>
        <dbReference type="Pfam" id="PF02836"/>
    </source>
</evidence>
<keyword evidence="4" id="KW-0732">Signal</keyword>
<dbReference type="InterPro" id="IPR017853">
    <property type="entry name" value="GH"/>
</dbReference>
<dbReference type="SUPFAM" id="SSF49785">
    <property type="entry name" value="Galactose-binding domain-like"/>
    <property type="match status" value="1"/>
</dbReference>
<evidence type="ECO:0000313" key="10">
    <source>
        <dbReference type="EMBL" id="CAH1192483.1"/>
    </source>
</evidence>
<name>A0ABM9BQV7_9BACL</name>